<feature type="domain" description="Pyridoxamine 5'-phosphate oxidase N-terminal" evidence="2">
    <location>
        <begin position="24"/>
        <end position="135"/>
    </location>
</feature>
<evidence type="ECO:0000256" key="1">
    <source>
        <dbReference type="ARBA" id="ARBA00023002"/>
    </source>
</evidence>
<reference evidence="4" key="2">
    <citation type="journal article" date="2019" name="Int. J. Syst. Evol. Microbiol.">
        <title>Tengunoibacter tsumagoiensis gen. nov., sp. nov., Dictyobacter kobayashii sp. nov., Dictyobacter alpinus sp. nov., and description of Dictyobacteraceae fam. nov. within the order Ktedonobacterales isolated from Tengu-no-mugimeshi, a soil-like granular mass of micro-organisms, and emended descriptions of the genera Ktedonobacter and Dictyobacter.</title>
        <authorList>
            <person name="Wang C."/>
            <person name="Zheng Y."/>
            <person name="Sakai Y."/>
            <person name="Toyoda A."/>
            <person name="Minakuchi Y."/>
            <person name="Abe K."/>
            <person name="Yokota A."/>
            <person name="Yabe S."/>
        </authorList>
    </citation>
    <scope>NUCLEOTIDE SEQUENCE</scope>
    <source>
        <strain evidence="4">Uno16</strain>
    </source>
</reference>
<accession>A0A402BG21</accession>
<dbReference type="EMBL" id="BIFT01000002">
    <property type="protein sequence ID" value="GCE30303.1"/>
    <property type="molecule type" value="Genomic_DNA"/>
</dbReference>
<comment type="caution">
    <text evidence="4">The sequence shown here is derived from an EMBL/GenBank/DDBJ whole genome shotgun (WGS) entry which is preliminary data.</text>
</comment>
<name>A0A402BG21_9CHLR</name>
<sequence length="168" mass="18977">MINGPVTKMDQRFSDPDAVATEWEETRHVLEAAELFWISTVRSDGRPHVSPLVAVWLDGAIHFSTGTDEQKAINLRENPHVILTTGCNDWKEGLDVVVEGDAVRATDEAMLARLAEAWTKKWDGQWQFEVRNGSFYHKEGGMALVFSVKPTKILAFGKGKFSHTRYQF</sequence>
<dbReference type="InterPro" id="IPR011576">
    <property type="entry name" value="Pyridox_Oxase_N"/>
</dbReference>
<dbReference type="AlphaFoldDB" id="A0A402BG21"/>
<proteinExistence type="predicted"/>
<dbReference type="GO" id="GO:0016627">
    <property type="term" value="F:oxidoreductase activity, acting on the CH-CH group of donors"/>
    <property type="evidence" value="ECO:0007669"/>
    <property type="project" value="TreeGrafter"/>
</dbReference>
<keyword evidence="5" id="KW-1185">Reference proteome</keyword>
<dbReference type="PANTHER" id="PTHR35176:SF4">
    <property type="entry name" value="PYRIDOXAMINE 5'-PHOSPHATE OXIDASE-RELATED FMN-BINDING"/>
    <property type="match status" value="1"/>
</dbReference>
<organism evidence="4 5">
    <name type="scientific">Dictyobacter alpinus</name>
    <dbReference type="NCBI Taxonomy" id="2014873"/>
    <lineage>
        <taxon>Bacteria</taxon>
        <taxon>Bacillati</taxon>
        <taxon>Chloroflexota</taxon>
        <taxon>Ktedonobacteria</taxon>
        <taxon>Ktedonobacterales</taxon>
        <taxon>Dictyobacteraceae</taxon>
        <taxon>Dictyobacter</taxon>
    </lineage>
</organism>
<evidence type="ECO:0000313" key="5">
    <source>
        <dbReference type="Proteomes" id="UP000287171"/>
    </source>
</evidence>
<evidence type="ECO:0000313" key="3">
    <source>
        <dbReference type="EMBL" id="GCE30303.1"/>
    </source>
</evidence>
<dbReference type="GO" id="GO:0070967">
    <property type="term" value="F:coenzyme F420 binding"/>
    <property type="evidence" value="ECO:0007669"/>
    <property type="project" value="TreeGrafter"/>
</dbReference>
<dbReference type="SUPFAM" id="SSF50475">
    <property type="entry name" value="FMN-binding split barrel"/>
    <property type="match status" value="1"/>
</dbReference>
<dbReference type="Pfam" id="PF01243">
    <property type="entry name" value="PNPOx_N"/>
    <property type="match status" value="1"/>
</dbReference>
<reference evidence="5" key="1">
    <citation type="submission" date="2018-12" db="EMBL/GenBank/DDBJ databases">
        <title>Tengunoibacter tsumagoiensis gen. nov., sp. nov., Dictyobacter kobayashii sp. nov., D. alpinus sp. nov., and D. joshuensis sp. nov. and description of Dictyobacteraceae fam. nov. within the order Ktedonobacterales isolated from Tengu-no-mugimeshi.</title>
        <authorList>
            <person name="Wang C.M."/>
            <person name="Zheng Y."/>
            <person name="Sakai Y."/>
            <person name="Toyoda A."/>
            <person name="Minakuchi Y."/>
            <person name="Abe K."/>
            <person name="Yokota A."/>
            <person name="Yabe S."/>
        </authorList>
    </citation>
    <scope>NUCLEOTIDE SEQUENCE [LARGE SCALE GENOMIC DNA]</scope>
    <source>
        <strain evidence="5">Uno16</strain>
    </source>
</reference>
<evidence type="ECO:0000313" key="4">
    <source>
        <dbReference type="EMBL" id="GCE30335.1"/>
    </source>
</evidence>
<dbReference type="PANTHER" id="PTHR35176">
    <property type="entry name" value="HEME OXYGENASE HI_0854-RELATED"/>
    <property type="match status" value="1"/>
</dbReference>
<dbReference type="Proteomes" id="UP000287171">
    <property type="component" value="Unassembled WGS sequence"/>
</dbReference>
<protein>
    <recommendedName>
        <fullName evidence="2">Pyridoxamine 5'-phosphate oxidase N-terminal domain-containing protein</fullName>
    </recommendedName>
</protein>
<evidence type="ECO:0000259" key="2">
    <source>
        <dbReference type="Pfam" id="PF01243"/>
    </source>
</evidence>
<dbReference type="GO" id="GO:0005829">
    <property type="term" value="C:cytosol"/>
    <property type="evidence" value="ECO:0007669"/>
    <property type="project" value="TreeGrafter"/>
</dbReference>
<dbReference type="InterPro" id="IPR052019">
    <property type="entry name" value="F420H2_bilvrd_red/Heme_oxyg"/>
</dbReference>
<dbReference type="Gene3D" id="2.30.110.10">
    <property type="entry name" value="Electron Transport, Fmn-binding Protein, Chain A"/>
    <property type="match status" value="1"/>
</dbReference>
<gene>
    <name evidence="3" type="ORF">KDA_57870</name>
    <name evidence="4" type="ORF">KDA_58190</name>
</gene>
<dbReference type="InterPro" id="IPR012349">
    <property type="entry name" value="Split_barrel_FMN-bd"/>
</dbReference>
<keyword evidence="1" id="KW-0560">Oxidoreductase</keyword>
<dbReference type="EMBL" id="BIFT01000002">
    <property type="protein sequence ID" value="GCE30335.1"/>
    <property type="molecule type" value="Genomic_DNA"/>
</dbReference>